<protein>
    <submittedName>
        <fullName evidence="2">Transporter</fullName>
    </submittedName>
</protein>
<gene>
    <name evidence="2" type="ORF">OVY01_07025</name>
</gene>
<dbReference type="Pfam" id="PF13557">
    <property type="entry name" value="Phenol_MetA_deg"/>
    <property type="match status" value="1"/>
</dbReference>
<keyword evidence="1" id="KW-0732">Signal</keyword>
<accession>A0ABT3ZKD5</accession>
<dbReference type="InterPro" id="IPR025737">
    <property type="entry name" value="FApF"/>
</dbReference>
<organism evidence="2 3">
    <name type="scientific">Robbsia betulipollinis</name>
    <dbReference type="NCBI Taxonomy" id="2981849"/>
    <lineage>
        <taxon>Bacteria</taxon>
        <taxon>Pseudomonadati</taxon>
        <taxon>Pseudomonadota</taxon>
        <taxon>Betaproteobacteria</taxon>
        <taxon>Burkholderiales</taxon>
        <taxon>Burkholderiaceae</taxon>
        <taxon>Robbsia</taxon>
    </lineage>
</organism>
<comment type="caution">
    <text evidence="2">The sequence shown here is derived from an EMBL/GenBank/DDBJ whole genome shotgun (WGS) entry which is preliminary data.</text>
</comment>
<dbReference type="RefSeq" id="WP_267846672.1">
    <property type="nucleotide sequence ID" value="NZ_JAPMXC010000001.1"/>
</dbReference>
<dbReference type="Proteomes" id="UP001082899">
    <property type="component" value="Unassembled WGS sequence"/>
</dbReference>
<dbReference type="EMBL" id="JAPMXC010000001">
    <property type="protein sequence ID" value="MCY0386989.1"/>
    <property type="molecule type" value="Genomic_DNA"/>
</dbReference>
<evidence type="ECO:0000256" key="1">
    <source>
        <dbReference type="SAM" id="SignalP"/>
    </source>
</evidence>
<feature type="chain" id="PRO_5046350361" evidence="1">
    <location>
        <begin position="22"/>
        <end position="290"/>
    </location>
</feature>
<proteinExistence type="predicted"/>
<keyword evidence="3" id="KW-1185">Reference proteome</keyword>
<reference evidence="2" key="1">
    <citation type="submission" date="2022-11" db="EMBL/GenBank/DDBJ databases">
        <title>Robbsia betulipollinis sp. nov., isolated from pollen of birch (Betula pendula).</title>
        <authorList>
            <person name="Shi H."/>
            <person name="Ambika Manirajan B."/>
            <person name="Ratering S."/>
            <person name="Geissler-Plaum R."/>
            <person name="Schnell S."/>
        </authorList>
    </citation>
    <scope>NUCLEOTIDE SEQUENCE</scope>
    <source>
        <strain evidence="2">Bb-Pol-6</strain>
    </source>
</reference>
<feature type="signal peptide" evidence="1">
    <location>
        <begin position="1"/>
        <end position="21"/>
    </location>
</feature>
<name>A0ABT3ZKD5_9BURK</name>
<evidence type="ECO:0000313" key="3">
    <source>
        <dbReference type="Proteomes" id="UP001082899"/>
    </source>
</evidence>
<evidence type="ECO:0000313" key="2">
    <source>
        <dbReference type="EMBL" id="MCY0386989.1"/>
    </source>
</evidence>
<sequence length="290" mass="31706">MRSHTVCFIALACCAAQGAHALEVAPGDYEAYPPNANIALLYYQHAETSRYYQDGRRTSNDFGTTSDIGLFRYIHPLALAPHIVLDPQFILPFGHLSTSGDASALGDRTGVGDLIVGAPVKFVLDERARNTASIGPFLYVPTGSYDASRALNIGEHRWKFLLQFAYIHHFNDTWAVDTVADVQFAGHNRDATVTGGTLAEKPRYEAQAYVRYTLSGTTTLWGGGGYVAGARQTLDGVDENNRLSTSYGRLGVTQFMTPTTQVQAIVGSDLSVHQGSRERLRIDLRLAKVF</sequence>